<proteinExistence type="predicted"/>
<gene>
    <name evidence="1" type="ORF">J2S42_004131</name>
</gene>
<dbReference type="AlphaFoldDB" id="A0AAE3W208"/>
<sequence>MAVLVGATPASAASSTLSLTSISFGSTQVDASNGDVTPLTWTVTDSNTDSYGPSGTVTLRQRGDGPGEFVGLSHRITFQFGDQGHYAVARHVSGPATASTYVYDFAPPRHSATGTAEWVVTSVEVTTIGATLTVTDGLPSLTATTLVDDVAPTLQHISLTGIPDGREPYVFAGTGALRVSLSPVDYPSGISHAVVTFTGPGGQTINGEARVETIPGSGTWCGETSTSGLFQPHCTALVHVPAGAPSGVWHLTSVALTDNSGNTGVITDGLDVPSVTVTSNESLSVRAFTATPNPVNNWHGDTWTTLTLAVDGAQGGVSLVQSDFQVGSCQDVSATPTVNSDDTVSVPVRMRQGAEECIFVSLAVVDGAGNVALYGPGYQAPAIGLTIERLPNTTPPVASDLSWERQTFAASETGASLVLTMAITAPVAPVNTSGLYLVLPNGHELPLNGSHEPGDGTLTIRAGLPSGLAPGTYPVRLYIQDAGWLRSDYAAPDITVIAG</sequence>
<comment type="caution">
    <text evidence="1">The sequence shown here is derived from an EMBL/GenBank/DDBJ whole genome shotgun (WGS) entry which is preliminary data.</text>
</comment>
<dbReference type="Proteomes" id="UP001240236">
    <property type="component" value="Unassembled WGS sequence"/>
</dbReference>
<reference evidence="1 2" key="1">
    <citation type="submission" date="2023-07" db="EMBL/GenBank/DDBJ databases">
        <title>Sequencing the genomes of 1000 actinobacteria strains.</title>
        <authorList>
            <person name="Klenk H.-P."/>
        </authorList>
    </citation>
    <scope>NUCLEOTIDE SEQUENCE [LARGE SCALE GENOMIC DNA]</scope>
    <source>
        <strain evidence="1 2">DSM 44709</strain>
    </source>
</reference>
<protein>
    <submittedName>
        <fullName evidence="1">Uncharacterized protein</fullName>
    </submittedName>
</protein>
<keyword evidence="2" id="KW-1185">Reference proteome</keyword>
<accession>A0AAE3W208</accession>
<name>A0AAE3W208_9ACTN</name>
<dbReference type="EMBL" id="JAUSUZ010000001">
    <property type="protein sequence ID" value="MDQ0367462.1"/>
    <property type="molecule type" value="Genomic_DNA"/>
</dbReference>
<evidence type="ECO:0000313" key="1">
    <source>
        <dbReference type="EMBL" id="MDQ0367462.1"/>
    </source>
</evidence>
<dbReference type="RefSeq" id="WP_307241511.1">
    <property type="nucleotide sequence ID" value="NZ_JAUSUZ010000001.1"/>
</dbReference>
<organism evidence="1 2">
    <name type="scientific">Catenuloplanes indicus</name>
    <dbReference type="NCBI Taxonomy" id="137267"/>
    <lineage>
        <taxon>Bacteria</taxon>
        <taxon>Bacillati</taxon>
        <taxon>Actinomycetota</taxon>
        <taxon>Actinomycetes</taxon>
        <taxon>Micromonosporales</taxon>
        <taxon>Micromonosporaceae</taxon>
        <taxon>Catenuloplanes</taxon>
    </lineage>
</organism>
<evidence type="ECO:0000313" key="2">
    <source>
        <dbReference type="Proteomes" id="UP001240236"/>
    </source>
</evidence>